<comment type="caution">
    <text evidence="8">The sequence shown here is derived from an EMBL/GenBank/DDBJ whole genome shotgun (WGS) entry which is preliminary data.</text>
</comment>
<dbReference type="Gene3D" id="1.10.3380.30">
    <property type="match status" value="1"/>
</dbReference>
<dbReference type="GO" id="GO:0006355">
    <property type="term" value="P:regulation of DNA-templated transcription"/>
    <property type="evidence" value="ECO:0007669"/>
    <property type="project" value="InterPro"/>
</dbReference>
<keyword evidence="3 8" id="KW-0347">Helicase</keyword>
<dbReference type="GO" id="GO:0003677">
    <property type="term" value="F:DNA binding"/>
    <property type="evidence" value="ECO:0007669"/>
    <property type="project" value="InterPro"/>
</dbReference>
<evidence type="ECO:0000313" key="9">
    <source>
        <dbReference type="Proteomes" id="UP000534783"/>
    </source>
</evidence>
<protein>
    <submittedName>
        <fullName evidence="8">DEAD/DEAH box helicase</fullName>
    </submittedName>
</protein>
<evidence type="ECO:0000256" key="4">
    <source>
        <dbReference type="ARBA" id="ARBA00022840"/>
    </source>
</evidence>
<accession>A0A7X6DSY0</accession>
<dbReference type="GO" id="GO:0016787">
    <property type="term" value="F:hydrolase activity"/>
    <property type="evidence" value="ECO:0007669"/>
    <property type="project" value="UniProtKB-KW"/>
</dbReference>
<evidence type="ECO:0000256" key="5">
    <source>
        <dbReference type="SAM" id="MobiDB-lite"/>
    </source>
</evidence>
<dbReference type="InterPro" id="IPR001650">
    <property type="entry name" value="Helicase_C-like"/>
</dbReference>
<dbReference type="GO" id="GO:0004386">
    <property type="term" value="F:helicase activity"/>
    <property type="evidence" value="ECO:0007669"/>
    <property type="project" value="UniProtKB-KW"/>
</dbReference>
<dbReference type="InterPro" id="IPR036388">
    <property type="entry name" value="WH-like_DNA-bd_sf"/>
</dbReference>
<dbReference type="InterPro" id="IPR014001">
    <property type="entry name" value="Helicase_ATP-bd"/>
</dbReference>
<reference evidence="8 9" key="1">
    <citation type="journal article" date="2020" name="Nature">
        <title>Bacterial chemolithoautotrophy via manganese oxidation.</title>
        <authorList>
            <person name="Yu H."/>
            <person name="Leadbetter J.R."/>
        </authorList>
    </citation>
    <scope>NUCLEOTIDE SEQUENCE [LARGE SCALE GENOMIC DNA]</scope>
    <source>
        <strain evidence="8 9">Mn-1</strain>
    </source>
</reference>
<evidence type="ECO:0000256" key="3">
    <source>
        <dbReference type="ARBA" id="ARBA00022806"/>
    </source>
</evidence>
<sequence length="906" mass="101954">MKITFLEEVFRIDPTLVSIWRKEYGEELLPVQARAVTEGRLFHGGNLIVFAPTTSGKTLIGEMLAATSARKGTRVLYLVPTKALAEEKAAHFNRLYRIAGIATVLSSRDHREWDGAILSASFNIAVLVYEKLSALLVGWPHLLNEIGVVILDELQMLSDEERGGMIEILLTKIKTAQSKIRLLGLSAVLTEGEGLARWLSADLLVEEKRPVPLRKGIFCRGSFFYQEHNSREEGEERWIELSGQSENDLFVPLAAYLGGERGESTLLFFRDKPSVEKMAASLAERIALPPAENAVEELLTLEETASREFLVRLLKKGIAIHHADLPWEQRDLVERYFRTGNIRVLCSTSTLSMGINCPAKNVIIESKQWHYYRQYGRMGIRDLPRALYENMAGRGGRFGYVEDFGRAILVTASPFQVKVWMDKYVKSPLEKVASALVPDDLPEVLLNIIASNEGTSMEEILTFLGATFGGAPRRIQRFHGEPDRLDTGKQEEAAREILRRALEKGVVTQDEKGKYRATELGKITALKGVHLYTALSLVSWMKATDPKSLSDLEILYALSLTEDAKGIYIPLTRQERRRKSFRELIKREIFAQQEEGKAIFKPLSEPMKMLAYEEDTAIKKTLILSEWVTAKATSEIEQAHQIHSGAIRRIGEEFSWLAEAASAIASATGWPKGAIRKMSELSERLIYGVTEKGLALSRIRLRGLGRTYIARLIREGYDTPEAISELPVEVLQKLLPERLARQLYLHFHPEETVRMREENKARPPAQVKEDPASYTRIASPDSPILSIEPGQQALSYRGIHADLSLFPFRFLLALARSPGKVVAKRDLYEAVYGSADGEGEDDRPYERQLSDHKRKILTQIRKAVKRRKAKGITAGEIKSLIVVRRGVGYMLNLEEEKVFVSSFSPG</sequence>
<dbReference type="Gene3D" id="3.40.50.300">
    <property type="entry name" value="P-loop containing nucleotide triphosphate hydrolases"/>
    <property type="match status" value="2"/>
</dbReference>
<dbReference type="AlphaFoldDB" id="A0A7X6DSY0"/>
<dbReference type="SUPFAM" id="SSF158702">
    <property type="entry name" value="Sec63 N-terminal domain-like"/>
    <property type="match status" value="1"/>
</dbReference>
<evidence type="ECO:0000313" key="8">
    <source>
        <dbReference type="EMBL" id="NKE72797.1"/>
    </source>
</evidence>
<dbReference type="Gene3D" id="1.10.10.10">
    <property type="entry name" value="Winged helix-like DNA-binding domain superfamily/Winged helix DNA-binding domain"/>
    <property type="match status" value="1"/>
</dbReference>
<dbReference type="EMBL" id="VTOW01000004">
    <property type="protein sequence ID" value="NKE72797.1"/>
    <property type="molecule type" value="Genomic_DNA"/>
</dbReference>
<dbReference type="PANTHER" id="PTHR47961">
    <property type="entry name" value="DNA POLYMERASE THETA, PUTATIVE (AFU_ORTHOLOGUE AFUA_1G05260)-RELATED"/>
    <property type="match status" value="1"/>
</dbReference>
<dbReference type="PROSITE" id="PS51192">
    <property type="entry name" value="HELICASE_ATP_BIND_1"/>
    <property type="match status" value="1"/>
</dbReference>
<proteinExistence type="predicted"/>
<dbReference type="Pfam" id="PF00271">
    <property type="entry name" value="Helicase_C"/>
    <property type="match status" value="1"/>
</dbReference>
<gene>
    <name evidence="8" type="ORF">MNODULE_18765</name>
</gene>
<keyword evidence="4" id="KW-0067">ATP-binding</keyword>
<dbReference type="Pfam" id="PF00270">
    <property type="entry name" value="DEAD"/>
    <property type="match status" value="1"/>
</dbReference>
<dbReference type="GO" id="GO:0005524">
    <property type="term" value="F:ATP binding"/>
    <property type="evidence" value="ECO:0007669"/>
    <property type="project" value="UniProtKB-KW"/>
</dbReference>
<dbReference type="PROSITE" id="PS51194">
    <property type="entry name" value="HELICASE_CTER"/>
    <property type="match status" value="1"/>
</dbReference>
<dbReference type="RefSeq" id="WP_168062734.1">
    <property type="nucleotide sequence ID" value="NZ_VTOW01000004.1"/>
</dbReference>
<name>A0A7X6DSY0_9BACT</name>
<dbReference type="InterPro" id="IPR016032">
    <property type="entry name" value="Sig_transdc_resp-reg_C-effctor"/>
</dbReference>
<keyword evidence="9" id="KW-1185">Reference proteome</keyword>
<dbReference type="PANTHER" id="PTHR47961:SF10">
    <property type="entry name" value="ATP-DEPENDENT DNA HELICASE HEL308"/>
    <property type="match status" value="1"/>
</dbReference>
<organism evidence="8 9">
    <name type="scientific">Candidatus Manganitrophus noduliformans</name>
    <dbReference type="NCBI Taxonomy" id="2606439"/>
    <lineage>
        <taxon>Bacteria</taxon>
        <taxon>Pseudomonadati</taxon>
        <taxon>Nitrospirota</taxon>
        <taxon>Nitrospiria</taxon>
        <taxon>Candidatus Troglogloeales</taxon>
        <taxon>Candidatus Manganitrophaceae</taxon>
        <taxon>Candidatus Manganitrophus</taxon>
    </lineage>
</organism>
<evidence type="ECO:0000259" key="7">
    <source>
        <dbReference type="PROSITE" id="PS51194"/>
    </source>
</evidence>
<dbReference type="SMART" id="SM00490">
    <property type="entry name" value="HELICc"/>
    <property type="match status" value="1"/>
</dbReference>
<feature type="domain" description="Helicase ATP-binding" evidence="6">
    <location>
        <begin position="38"/>
        <end position="207"/>
    </location>
</feature>
<dbReference type="SUPFAM" id="SSF46894">
    <property type="entry name" value="C-terminal effector domain of the bipartite response regulators"/>
    <property type="match status" value="1"/>
</dbReference>
<dbReference type="InterPro" id="IPR048772">
    <property type="entry name" value="Hel308-like_dom4"/>
</dbReference>
<dbReference type="SUPFAM" id="SSF52540">
    <property type="entry name" value="P-loop containing nucleoside triphosphate hydrolases"/>
    <property type="match status" value="1"/>
</dbReference>
<dbReference type="InterPro" id="IPR027417">
    <property type="entry name" value="P-loop_NTPase"/>
</dbReference>
<keyword evidence="1" id="KW-0547">Nucleotide-binding</keyword>
<dbReference type="SMART" id="SM00487">
    <property type="entry name" value="DEXDc"/>
    <property type="match status" value="1"/>
</dbReference>
<evidence type="ECO:0000256" key="1">
    <source>
        <dbReference type="ARBA" id="ARBA00022741"/>
    </source>
</evidence>
<feature type="domain" description="Helicase C-terminal" evidence="7">
    <location>
        <begin position="287"/>
        <end position="449"/>
    </location>
</feature>
<dbReference type="Pfam" id="PF21280">
    <property type="entry name" value="Helicase_dom4_arc"/>
    <property type="match status" value="1"/>
</dbReference>
<keyword evidence="2" id="KW-0378">Hydrolase</keyword>
<dbReference type="Proteomes" id="UP000534783">
    <property type="component" value="Unassembled WGS sequence"/>
</dbReference>
<feature type="region of interest" description="Disordered" evidence="5">
    <location>
        <begin position="754"/>
        <end position="773"/>
    </location>
</feature>
<dbReference type="InterPro" id="IPR050474">
    <property type="entry name" value="Hel308_SKI2-like"/>
</dbReference>
<evidence type="ECO:0000256" key="2">
    <source>
        <dbReference type="ARBA" id="ARBA00022801"/>
    </source>
</evidence>
<dbReference type="InterPro" id="IPR011545">
    <property type="entry name" value="DEAD/DEAH_box_helicase_dom"/>
</dbReference>
<evidence type="ECO:0000259" key="6">
    <source>
        <dbReference type="PROSITE" id="PS51192"/>
    </source>
</evidence>
<feature type="compositionally biased region" description="Basic and acidic residues" evidence="5">
    <location>
        <begin position="754"/>
        <end position="771"/>
    </location>
</feature>